<protein>
    <submittedName>
        <fullName evidence="1">(northern house mosquito) hypothetical protein</fullName>
    </submittedName>
</protein>
<sequence>MHVFLNRLQLEMFFDLDRNSTQIMKTGQICPENGLIFTFLYTEKLYGTDLNTLFEVPIFMNACSRFWELFFLRVENPNYITLFNLHALACEMTARLSRIIRLLWVVKKG</sequence>
<dbReference type="AlphaFoldDB" id="A0A8D8BR03"/>
<reference evidence="1" key="1">
    <citation type="submission" date="2021-05" db="EMBL/GenBank/DDBJ databases">
        <authorList>
            <person name="Alioto T."/>
            <person name="Alioto T."/>
            <person name="Gomez Garrido J."/>
        </authorList>
    </citation>
    <scope>NUCLEOTIDE SEQUENCE</scope>
</reference>
<name>A0A8D8BR03_CULPI</name>
<evidence type="ECO:0000313" key="1">
    <source>
        <dbReference type="EMBL" id="CAG6478609.1"/>
    </source>
</evidence>
<accession>A0A8D8BR03</accession>
<organism evidence="1">
    <name type="scientific">Culex pipiens</name>
    <name type="common">House mosquito</name>
    <dbReference type="NCBI Taxonomy" id="7175"/>
    <lineage>
        <taxon>Eukaryota</taxon>
        <taxon>Metazoa</taxon>
        <taxon>Ecdysozoa</taxon>
        <taxon>Arthropoda</taxon>
        <taxon>Hexapoda</taxon>
        <taxon>Insecta</taxon>
        <taxon>Pterygota</taxon>
        <taxon>Neoptera</taxon>
        <taxon>Endopterygota</taxon>
        <taxon>Diptera</taxon>
        <taxon>Nematocera</taxon>
        <taxon>Culicoidea</taxon>
        <taxon>Culicidae</taxon>
        <taxon>Culicinae</taxon>
        <taxon>Culicini</taxon>
        <taxon>Culex</taxon>
        <taxon>Culex</taxon>
    </lineage>
</organism>
<dbReference type="EMBL" id="HBUE01083493">
    <property type="protein sequence ID" value="CAG6478609.1"/>
    <property type="molecule type" value="Transcribed_RNA"/>
</dbReference>
<proteinExistence type="predicted"/>